<reference evidence="2" key="1">
    <citation type="submission" date="2021-06" db="EMBL/GenBank/DDBJ databases">
        <authorList>
            <person name="Kallberg Y."/>
            <person name="Tangrot J."/>
            <person name="Rosling A."/>
        </authorList>
    </citation>
    <scope>NUCLEOTIDE SEQUENCE</scope>
    <source>
        <strain evidence="2">FL966</strain>
    </source>
</reference>
<proteinExistence type="predicted"/>
<evidence type="ECO:0000313" key="2">
    <source>
        <dbReference type="EMBL" id="CAG8836195.1"/>
    </source>
</evidence>
<name>A0A9N9KKV2_9GLOM</name>
<feature type="non-terminal residue" evidence="2">
    <location>
        <position position="59"/>
    </location>
</feature>
<feature type="compositionally biased region" description="Polar residues" evidence="1">
    <location>
        <begin position="44"/>
        <end position="59"/>
    </location>
</feature>
<gene>
    <name evidence="2" type="ORF">CPELLU_LOCUS21355</name>
</gene>
<sequence length="59" mass="6505">RKQNQEAELPNKAKSLEKSILGTLANANKTVGFNENYIGKEPLTKSQDQNSLSLSTPIF</sequence>
<evidence type="ECO:0000313" key="3">
    <source>
        <dbReference type="Proteomes" id="UP000789759"/>
    </source>
</evidence>
<accession>A0A9N9KKV2</accession>
<feature type="region of interest" description="Disordered" evidence="1">
    <location>
        <begin position="40"/>
        <end position="59"/>
    </location>
</feature>
<dbReference type="EMBL" id="CAJVQA010077946">
    <property type="protein sequence ID" value="CAG8836195.1"/>
    <property type="molecule type" value="Genomic_DNA"/>
</dbReference>
<protein>
    <submittedName>
        <fullName evidence="2">4365_t:CDS:1</fullName>
    </submittedName>
</protein>
<comment type="caution">
    <text evidence="2">The sequence shown here is derived from an EMBL/GenBank/DDBJ whole genome shotgun (WGS) entry which is preliminary data.</text>
</comment>
<evidence type="ECO:0000256" key="1">
    <source>
        <dbReference type="SAM" id="MobiDB-lite"/>
    </source>
</evidence>
<organism evidence="2 3">
    <name type="scientific">Cetraspora pellucida</name>
    <dbReference type="NCBI Taxonomy" id="1433469"/>
    <lineage>
        <taxon>Eukaryota</taxon>
        <taxon>Fungi</taxon>
        <taxon>Fungi incertae sedis</taxon>
        <taxon>Mucoromycota</taxon>
        <taxon>Glomeromycotina</taxon>
        <taxon>Glomeromycetes</taxon>
        <taxon>Diversisporales</taxon>
        <taxon>Gigasporaceae</taxon>
        <taxon>Cetraspora</taxon>
    </lineage>
</organism>
<feature type="non-terminal residue" evidence="2">
    <location>
        <position position="1"/>
    </location>
</feature>
<dbReference type="Proteomes" id="UP000789759">
    <property type="component" value="Unassembled WGS sequence"/>
</dbReference>
<dbReference type="AlphaFoldDB" id="A0A9N9KKV2"/>
<keyword evidence="3" id="KW-1185">Reference proteome</keyword>